<evidence type="ECO:0000256" key="1">
    <source>
        <dbReference type="SAM" id="MobiDB-lite"/>
    </source>
</evidence>
<reference evidence="2 3" key="1">
    <citation type="submission" date="2019-08" db="EMBL/GenBank/DDBJ databases">
        <authorList>
            <person name="Peeters C."/>
        </authorList>
    </citation>
    <scope>NUCLEOTIDE SEQUENCE [LARGE SCALE GENOMIC DNA]</scope>
    <source>
        <strain evidence="2 3">LMG 31011</strain>
    </source>
</reference>
<dbReference type="Proteomes" id="UP000366819">
    <property type="component" value="Unassembled WGS sequence"/>
</dbReference>
<keyword evidence="3" id="KW-1185">Reference proteome</keyword>
<dbReference type="OrthoDB" id="8945317at2"/>
<feature type="compositionally biased region" description="Low complexity" evidence="1">
    <location>
        <begin position="528"/>
        <end position="553"/>
    </location>
</feature>
<name>A0A5E4S5G7_9BURK</name>
<feature type="compositionally biased region" description="Low complexity" evidence="1">
    <location>
        <begin position="587"/>
        <end position="602"/>
    </location>
</feature>
<feature type="region of interest" description="Disordered" evidence="1">
    <location>
        <begin position="567"/>
        <end position="656"/>
    </location>
</feature>
<gene>
    <name evidence="2" type="ORF">PAQ31011_00520</name>
</gene>
<dbReference type="RefSeq" id="WP_150574336.1">
    <property type="nucleotide sequence ID" value="NZ_CABPSN010000001.1"/>
</dbReference>
<accession>A0A5E4S5G7</accession>
<dbReference type="EMBL" id="CABPSN010000001">
    <property type="protein sequence ID" value="VVD69398.1"/>
    <property type="molecule type" value="Genomic_DNA"/>
</dbReference>
<dbReference type="AlphaFoldDB" id="A0A5E4S5G7"/>
<feature type="compositionally biased region" description="Low complexity" evidence="1">
    <location>
        <begin position="139"/>
        <end position="153"/>
    </location>
</feature>
<feature type="region of interest" description="Disordered" evidence="1">
    <location>
        <begin position="136"/>
        <end position="156"/>
    </location>
</feature>
<protein>
    <submittedName>
        <fullName evidence="2">Uncharacterized protein</fullName>
    </submittedName>
</protein>
<sequence>MPYELSLASPYFSRVNALSVDRATATPSTEPGCHLVDDFTRAQQAARLLTQGHRAARITAVAQAIPREQGDELSLVLRRTANLASSRSAQRERTFASGISIARDAPGAADQIYTMLRDEVAVPALRRFERMHGNDASRARSVAPASRNAARPSTMTATPPWFDELLPHLRTESQLLAQRGLCVDKVRHRLDALFRHEHPGISWRAMQIGLARDAFPFALGSTVLSVLADTVDPQRRLALMWPPVEAMGVVLINLIGMARFTAGHPELASRLGHLTPTQSLEAVSMMLRHPVRDVAAHVIGFVFCYGVVRNLARIAAEAGLSTAVPGIMAYRFGNTIHAALEILLCPIPGAFLGPIIDRIALDPDHARLEPLLQDRFADLICKMSDDVPPAGGESFWPAFQAAFGGLLRSGAPKAIWLTLTLGFYFLSTFHGAASTNAEIDDALAPSGTDETVWENALALRANTTASPETGSAAGGGVDWHTQAVLSVLYGLIASFVSMQGMASRHEAITMAYTRRRGRPKISTVTLTSQGDSGHSSGSSHSDLPDSPVSSVSPASARVNAFSVANGQHADADDTSGDDAVFLPMNDAISTSSGSDVSSPASAGPHDPHPGLQSFQGRKRGTSIPPAGVSPPARHKTGMVSDEDGGGSEGEVFQTAL</sequence>
<organism evidence="2 3">
    <name type="scientific">Pandoraea aquatica</name>
    <dbReference type="NCBI Taxonomy" id="2508290"/>
    <lineage>
        <taxon>Bacteria</taxon>
        <taxon>Pseudomonadati</taxon>
        <taxon>Pseudomonadota</taxon>
        <taxon>Betaproteobacteria</taxon>
        <taxon>Burkholderiales</taxon>
        <taxon>Burkholderiaceae</taxon>
        <taxon>Pandoraea</taxon>
    </lineage>
</organism>
<feature type="region of interest" description="Disordered" evidence="1">
    <location>
        <begin position="519"/>
        <end position="553"/>
    </location>
</feature>
<proteinExistence type="predicted"/>
<evidence type="ECO:0000313" key="2">
    <source>
        <dbReference type="EMBL" id="VVD69398.1"/>
    </source>
</evidence>
<evidence type="ECO:0000313" key="3">
    <source>
        <dbReference type="Proteomes" id="UP000366819"/>
    </source>
</evidence>